<dbReference type="InterPro" id="IPR038109">
    <property type="entry name" value="DNA_bind_recomb_sf"/>
</dbReference>
<sequence length="443" mass="50028">MAIVAYYALNPIWETLVAPETWPESPDRVFCDLLPAPDRPQLQQLLTELQPGDRLWLRQLHDLGDRLDSLLPVLRHCQQQSVQVQILGLDEPLPLDSAAGLDLLPLWAEVQRSQQRDRLKAGHAKNRLQALPPPGPAPFGYRRGKDRYAIDRAAAALVRDGVAHFLIYGSLRGAARYVTQKHQRAIAITTVRRWLSHPAYRGDLVYGSGAIVADTHPALVSREEAAQIDRILRRNRRLPPKTASAPRCLAGLVQCQTCQAHLVVGSTKPHRSDREYLYLRSPAACQQIPRCSAIAYDSCLQTVIQTICQQLPIAVAALGQPEQNPAKSAIASRQAELQRILSVELPDLEARGILDAETVAIRQLQIQTELVQLRDRQAQLSPVNLSELVQAVAIPQFWQDLSEVERRFFFREFIREIQLERRSRQDWSLQLQLVFSPPERSHE</sequence>
<dbReference type="PANTHER" id="PTHR30461:SF26">
    <property type="entry name" value="RESOLVASE HOMOLOG YNEB"/>
    <property type="match status" value="1"/>
</dbReference>
<dbReference type="Gene3D" id="3.90.1750.20">
    <property type="entry name" value="Putative Large Serine Recombinase, Chain B, Domain 2"/>
    <property type="match status" value="1"/>
</dbReference>
<dbReference type="GO" id="GO:0000150">
    <property type="term" value="F:DNA strand exchange activity"/>
    <property type="evidence" value="ECO:0007669"/>
    <property type="project" value="InterPro"/>
</dbReference>
<dbReference type="InterPro" id="IPR036162">
    <property type="entry name" value="Resolvase-like_N_sf"/>
</dbReference>
<dbReference type="InterPro" id="IPR050639">
    <property type="entry name" value="SSR_resolvase"/>
</dbReference>
<accession>A0AAT9K0W8</accession>
<gene>
    <name evidence="3" type="ORF">EKO22_04670</name>
</gene>
<dbReference type="RefSeq" id="WP_208677309.1">
    <property type="nucleotide sequence ID" value="NZ_CP034671.2"/>
</dbReference>
<dbReference type="PROSITE" id="PS51737">
    <property type="entry name" value="RECOMBINASE_DNA_BIND"/>
    <property type="match status" value="1"/>
</dbReference>
<evidence type="ECO:0000313" key="3">
    <source>
        <dbReference type="EMBL" id="QFZ93266.2"/>
    </source>
</evidence>
<dbReference type="InterPro" id="IPR006119">
    <property type="entry name" value="Resolv_N"/>
</dbReference>
<reference evidence="3" key="1">
    <citation type="submission" date="2024-01" db="EMBL/GenBank/DDBJ databases">
        <title>Synechococcus elongatus PCC 11802, a close yet different native of Synechococcus elongatus PCC 11801.</title>
        <authorList>
            <person name="Jaiswal D."/>
            <person name="Sengupta A."/>
            <person name="Sengupta S."/>
            <person name="Pakrasi H.B."/>
            <person name="Wangikar P."/>
        </authorList>
    </citation>
    <scope>NUCLEOTIDE SEQUENCE</scope>
    <source>
        <strain evidence="3">PCC 11802</strain>
    </source>
</reference>
<comment type="similarity">
    <text evidence="1">Belongs to the site-specific recombinase resolvase family.</text>
</comment>
<dbReference type="Pfam" id="PF00239">
    <property type="entry name" value="Resolvase"/>
    <property type="match status" value="1"/>
</dbReference>
<dbReference type="Pfam" id="PF07508">
    <property type="entry name" value="Recombinase"/>
    <property type="match status" value="1"/>
</dbReference>
<dbReference type="PANTHER" id="PTHR30461">
    <property type="entry name" value="DNA-INVERTASE FROM LAMBDOID PROPHAGE"/>
    <property type="match status" value="1"/>
</dbReference>
<dbReference type="EMBL" id="CP034671">
    <property type="protein sequence ID" value="QFZ93266.2"/>
    <property type="molecule type" value="Genomic_DNA"/>
</dbReference>
<evidence type="ECO:0000259" key="2">
    <source>
        <dbReference type="PROSITE" id="PS51737"/>
    </source>
</evidence>
<feature type="domain" description="Recombinase" evidence="2">
    <location>
        <begin position="138"/>
        <end position="238"/>
    </location>
</feature>
<dbReference type="SMART" id="SM00857">
    <property type="entry name" value="Resolvase"/>
    <property type="match status" value="1"/>
</dbReference>
<dbReference type="SUPFAM" id="SSF53041">
    <property type="entry name" value="Resolvase-like"/>
    <property type="match status" value="1"/>
</dbReference>
<proteinExistence type="inferred from homology"/>
<dbReference type="GO" id="GO:0003677">
    <property type="term" value="F:DNA binding"/>
    <property type="evidence" value="ECO:0007669"/>
    <property type="project" value="InterPro"/>
</dbReference>
<organism evidence="3">
    <name type="scientific">Synechococcus elongatus PCC 11802</name>
    <dbReference type="NCBI Taxonomy" id="2283154"/>
    <lineage>
        <taxon>Bacteria</taxon>
        <taxon>Bacillati</taxon>
        <taxon>Cyanobacteriota</taxon>
        <taxon>Cyanophyceae</taxon>
        <taxon>Synechococcales</taxon>
        <taxon>Synechococcaceae</taxon>
        <taxon>Synechococcus</taxon>
    </lineage>
</organism>
<evidence type="ECO:0000256" key="1">
    <source>
        <dbReference type="ARBA" id="ARBA00009913"/>
    </source>
</evidence>
<name>A0AAT9K0W8_SYNEL</name>
<dbReference type="AlphaFoldDB" id="A0AAT9K0W8"/>
<protein>
    <submittedName>
        <fullName evidence="3">Recombinase family protein</fullName>
    </submittedName>
</protein>
<dbReference type="InterPro" id="IPR011109">
    <property type="entry name" value="DNA_bind_recombinase_dom"/>
</dbReference>